<keyword evidence="8 9" id="KW-0539">Nucleus</keyword>
<dbReference type="InterPro" id="IPR029063">
    <property type="entry name" value="SAM-dependent_MTases_sf"/>
</dbReference>
<feature type="binding site" evidence="9">
    <location>
        <begin position="99"/>
        <end position="100"/>
    </location>
    <ligand>
        <name>S-adenosyl-L-methionine</name>
        <dbReference type="ChEBI" id="CHEBI:59789"/>
    </ligand>
</feature>
<gene>
    <name evidence="11" type="ORF">PROFUN_08791</name>
</gene>
<evidence type="ECO:0000256" key="6">
    <source>
        <dbReference type="ARBA" id="ARBA00022694"/>
    </source>
</evidence>
<feature type="binding site" evidence="9">
    <location>
        <begin position="230"/>
        <end position="232"/>
    </location>
    <ligand>
        <name>S-adenosyl-L-methionine</name>
        <dbReference type="ChEBI" id="CHEBI:59789"/>
    </ligand>
</feature>
<dbReference type="CDD" id="cd02440">
    <property type="entry name" value="AdoMet_MTases"/>
    <property type="match status" value="1"/>
</dbReference>
<comment type="subcellular location">
    <subcellularLocation>
        <location evidence="9">Nucleus</location>
    </subcellularLocation>
</comment>
<keyword evidence="2 9" id="KW-0820">tRNA-binding</keyword>
<evidence type="ECO:0000256" key="9">
    <source>
        <dbReference type="HAMAP-Rule" id="MF_03055"/>
    </source>
</evidence>
<sequence length="251" mass="28866">MEENKPTEIHPTDNSNDAKPEKKRKIHAYHHIKAHSNPLADKNFEYPLNPAAKDWSNYFAGKFKSQHAKVEFADVGCGYGGLLVNLSTAFPDTISLGMEIRDKVVEYVADRIDTLREKEPGKYQNIAVEKSNAMKNLPNYFEKGQLSKIFFLFPDPHFKKSNHRRRIISKQLLAEYAYVLKSGGIAYTISDVEDLHQWMDNHFSQHPLFEKLTQEELDADPVVPLVYASSEEARKVDRVNGKKMIAVFRRK</sequence>
<evidence type="ECO:0000256" key="1">
    <source>
        <dbReference type="ARBA" id="ARBA00000142"/>
    </source>
</evidence>
<dbReference type="GO" id="GO:0043527">
    <property type="term" value="C:tRNA methyltransferase complex"/>
    <property type="evidence" value="ECO:0007669"/>
    <property type="project" value="TreeGrafter"/>
</dbReference>
<comment type="caution">
    <text evidence="11">The sequence shown here is derived from an EMBL/GenBank/DDBJ whole genome shotgun (WGS) entry which is preliminary data.</text>
</comment>
<comment type="catalytic activity">
    <reaction evidence="1 9">
        <text>guanosine(46) in tRNA + S-adenosyl-L-methionine = N(7)-methylguanosine(46) in tRNA + S-adenosyl-L-homocysteine</text>
        <dbReference type="Rhea" id="RHEA:42708"/>
        <dbReference type="Rhea" id="RHEA-COMP:10188"/>
        <dbReference type="Rhea" id="RHEA-COMP:10189"/>
        <dbReference type="ChEBI" id="CHEBI:57856"/>
        <dbReference type="ChEBI" id="CHEBI:59789"/>
        <dbReference type="ChEBI" id="CHEBI:74269"/>
        <dbReference type="ChEBI" id="CHEBI:74480"/>
        <dbReference type="EC" id="2.1.1.33"/>
    </reaction>
</comment>
<accession>A0A2P6MVR7</accession>
<keyword evidence="12" id="KW-1185">Reference proteome</keyword>
<dbReference type="STRING" id="1890364.A0A2P6MVR7"/>
<comment type="function">
    <text evidence="9">Catalyzes the formation of N(7)-methylguanine at position 46 (m7G46) in tRNA.</text>
</comment>
<proteinExistence type="inferred from homology"/>
<dbReference type="FunCoup" id="A0A2P6MVR7">
    <property type="interactions" value="258"/>
</dbReference>
<keyword evidence="5 9" id="KW-0949">S-adenosyl-L-methionine</keyword>
<feature type="binding site" evidence="9">
    <location>
        <position position="76"/>
    </location>
    <ligand>
        <name>S-adenosyl-L-methionine</name>
        <dbReference type="ChEBI" id="CHEBI:59789"/>
    </ligand>
</feature>
<dbReference type="UniPathway" id="UPA00989"/>
<dbReference type="Gene3D" id="3.40.50.150">
    <property type="entry name" value="Vaccinia Virus protein VP39"/>
    <property type="match status" value="1"/>
</dbReference>
<dbReference type="EC" id="2.1.1.33" evidence="9"/>
<evidence type="ECO:0000256" key="4">
    <source>
        <dbReference type="ARBA" id="ARBA00022679"/>
    </source>
</evidence>
<dbReference type="FunFam" id="3.40.50.150:FF:000372">
    <property type="entry name" value="tRNA (guanine-N(7)-)-methyltransferase"/>
    <property type="match status" value="1"/>
</dbReference>
<keyword evidence="6 9" id="KW-0819">tRNA processing</keyword>
<feature type="active site" evidence="9">
    <location>
        <position position="155"/>
    </location>
</feature>
<dbReference type="GO" id="GO:0000049">
    <property type="term" value="F:tRNA binding"/>
    <property type="evidence" value="ECO:0007669"/>
    <property type="project" value="UniProtKB-UniRule"/>
</dbReference>
<dbReference type="InterPro" id="IPR025763">
    <property type="entry name" value="Trm8_euk"/>
</dbReference>
<evidence type="ECO:0000256" key="3">
    <source>
        <dbReference type="ARBA" id="ARBA00022603"/>
    </source>
</evidence>
<dbReference type="Proteomes" id="UP000241769">
    <property type="component" value="Unassembled WGS sequence"/>
</dbReference>
<dbReference type="OrthoDB" id="47276at2759"/>
<dbReference type="InterPro" id="IPR003358">
    <property type="entry name" value="tRNA_(Gua-N-7)_MeTrfase_Trmb"/>
</dbReference>
<keyword evidence="3 9" id="KW-0489">Methyltransferase</keyword>
<feature type="binding site" evidence="9">
    <location>
        <begin position="132"/>
        <end position="133"/>
    </location>
    <ligand>
        <name>S-adenosyl-L-methionine</name>
        <dbReference type="ChEBI" id="CHEBI:59789"/>
    </ligand>
</feature>
<dbReference type="Pfam" id="PF02390">
    <property type="entry name" value="Methyltransf_4"/>
    <property type="match status" value="1"/>
</dbReference>
<dbReference type="NCBIfam" id="TIGR00091">
    <property type="entry name" value="tRNA (guanosine(46)-N7)-methyltransferase TrmB"/>
    <property type="match status" value="1"/>
</dbReference>
<reference evidence="11 12" key="1">
    <citation type="journal article" date="2018" name="Genome Biol. Evol.">
        <title>Multiple Roots of Fruiting Body Formation in Amoebozoa.</title>
        <authorList>
            <person name="Hillmann F."/>
            <person name="Forbes G."/>
            <person name="Novohradska S."/>
            <person name="Ferling I."/>
            <person name="Riege K."/>
            <person name="Groth M."/>
            <person name="Westermann M."/>
            <person name="Marz M."/>
            <person name="Spaller T."/>
            <person name="Winckler T."/>
            <person name="Schaap P."/>
            <person name="Glockner G."/>
        </authorList>
    </citation>
    <scope>NUCLEOTIDE SEQUENCE [LARGE SCALE GENOMIC DNA]</scope>
    <source>
        <strain evidence="11 12">Jena</strain>
    </source>
</reference>
<feature type="binding site" evidence="9">
    <location>
        <position position="152"/>
    </location>
    <ligand>
        <name>S-adenosyl-L-methionine</name>
        <dbReference type="ChEBI" id="CHEBI:59789"/>
    </ligand>
</feature>
<evidence type="ECO:0000256" key="2">
    <source>
        <dbReference type="ARBA" id="ARBA00022555"/>
    </source>
</evidence>
<dbReference type="InParanoid" id="A0A2P6MVR7"/>
<feature type="region of interest" description="Disordered" evidence="10">
    <location>
        <begin position="1"/>
        <end position="23"/>
    </location>
</feature>
<dbReference type="HAMAP" id="MF_03055">
    <property type="entry name" value="tRNA_methyltr_TrmB_euk"/>
    <property type="match status" value="1"/>
</dbReference>
<keyword evidence="7 9" id="KW-0694">RNA-binding</keyword>
<evidence type="ECO:0000256" key="8">
    <source>
        <dbReference type="ARBA" id="ARBA00023242"/>
    </source>
</evidence>
<comment type="pathway">
    <text evidence="9">tRNA modification; N(7)-methylguanine-tRNA biosynthesis.</text>
</comment>
<dbReference type="GO" id="GO:0005634">
    <property type="term" value="C:nucleus"/>
    <property type="evidence" value="ECO:0007669"/>
    <property type="project" value="UniProtKB-SubCell"/>
</dbReference>
<name>A0A2P6MVR7_9EUKA</name>
<dbReference type="PANTHER" id="PTHR23417:SF16">
    <property type="entry name" value="TRNA (GUANINE-N(7)-)-METHYLTRANSFERASE"/>
    <property type="match status" value="1"/>
</dbReference>
<evidence type="ECO:0000256" key="7">
    <source>
        <dbReference type="ARBA" id="ARBA00022884"/>
    </source>
</evidence>
<dbReference type="EMBL" id="MDYQ01000362">
    <property type="protein sequence ID" value="PRP75797.1"/>
    <property type="molecule type" value="Genomic_DNA"/>
</dbReference>
<evidence type="ECO:0000256" key="10">
    <source>
        <dbReference type="SAM" id="MobiDB-lite"/>
    </source>
</evidence>
<evidence type="ECO:0000256" key="5">
    <source>
        <dbReference type="ARBA" id="ARBA00022691"/>
    </source>
</evidence>
<organism evidence="11 12">
    <name type="scientific">Planoprotostelium fungivorum</name>
    <dbReference type="NCBI Taxonomy" id="1890364"/>
    <lineage>
        <taxon>Eukaryota</taxon>
        <taxon>Amoebozoa</taxon>
        <taxon>Evosea</taxon>
        <taxon>Variosea</taxon>
        <taxon>Cavosteliida</taxon>
        <taxon>Cavosteliaceae</taxon>
        <taxon>Planoprotostelium</taxon>
    </lineage>
</organism>
<dbReference type="GO" id="GO:0008176">
    <property type="term" value="F:tRNA (guanine(46)-N7)-methyltransferase activity"/>
    <property type="evidence" value="ECO:0007669"/>
    <property type="project" value="UniProtKB-UniRule"/>
</dbReference>
<comment type="similarity">
    <text evidence="9">Belongs to the class I-like SAM-binding methyltransferase superfamily. TrmB family.</text>
</comment>
<keyword evidence="4 9" id="KW-0808">Transferase</keyword>
<protein>
    <recommendedName>
        <fullName evidence="9">tRNA (guanine-N(7)-)-methyltransferase</fullName>
        <ecNumber evidence="9">2.1.1.33</ecNumber>
    </recommendedName>
    <alternativeName>
        <fullName evidence="9">tRNA (guanine(46)-N(7))-methyltransferase</fullName>
    </alternativeName>
    <alternativeName>
        <fullName evidence="9">tRNA(m7G46)-methyltransferase</fullName>
    </alternativeName>
</protein>
<dbReference type="PANTHER" id="PTHR23417">
    <property type="entry name" value="3-DEOXY-D-MANNO-OCTULOSONIC-ACID TRANSFERASE/TRNA GUANINE-N 7 - -METHYLTRANSFERASE"/>
    <property type="match status" value="1"/>
</dbReference>
<dbReference type="AlphaFoldDB" id="A0A2P6MVR7"/>
<feature type="compositionally biased region" description="Basic and acidic residues" evidence="10">
    <location>
        <begin position="1"/>
        <end position="20"/>
    </location>
</feature>
<dbReference type="PROSITE" id="PS51625">
    <property type="entry name" value="SAM_MT_TRMB"/>
    <property type="match status" value="1"/>
</dbReference>
<evidence type="ECO:0000313" key="12">
    <source>
        <dbReference type="Proteomes" id="UP000241769"/>
    </source>
</evidence>
<dbReference type="SUPFAM" id="SSF53335">
    <property type="entry name" value="S-adenosyl-L-methionine-dependent methyltransferases"/>
    <property type="match status" value="1"/>
</dbReference>
<evidence type="ECO:0000313" key="11">
    <source>
        <dbReference type="EMBL" id="PRP75797.1"/>
    </source>
</evidence>